<keyword evidence="3" id="KW-0012">Acyltransferase</keyword>
<dbReference type="PROSITE" id="PS00606">
    <property type="entry name" value="KS3_1"/>
    <property type="match status" value="1"/>
</dbReference>
<dbReference type="PANTHER" id="PTHR11712:SF336">
    <property type="entry name" value="3-OXOACYL-[ACYL-CARRIER-PROTEIN] SYNTHASE, MITOCHONDRIAL"/>
    <property type="match status" value="1"/>
</dbReference>
<dbReference type="InterPro" id="IPR016039">
    <property type="entry name" value="Thiolase-like"/>
</dbReference>
<dbReference type="InterPro" id="IPR014030">
    <property type="entry name" value="Ketoacyl_synth_N"/>
</dbReference>
<proteinExistence type="inferred from homology"/>
<organism evidence="6 7">
    <name type="scientific">Streptomyces subrutilus</name>
    <dbReference type="NCBI Taxonomy" id="36818"/>
    <lineage>
        <taxon>Bacteria</taxon>
        <taxon>Bacillati</taxon>
        <taxon>Actinomycetota</taxon>
        <taxon>Actinomycetes</taxon>
        <taxon>Kitasatosporales</taxon>
        <taxon>Streptomycetaceae</taxon>
        <taxon>Streptomyces</taxon>
    </lineage>
</organism>
<reference evidence="6 7" key="1">
    <citation type="submission" date="2016-08" db="EMBL/GenBank/DDBJ databases">
        <title>The complete genome of Streptomyces subrutilus 10-1-1.</title>
        <authorList>
            <person name="Chen X."/>
        </authorList>
    </citation>
    <scope>NUCLEOTIDE SEQUENCE [LARGE SCALE GENOMIC DNA]</scope>
    <source>
        <strain evidence="6 7">10-1-1</strain>
    </source>
</reference>
<dbReference type="STRING" id="36818.BGK67_33260"/>
<sequence>MRRVVITGIGVVAPGGGGTKGFWSMLTAGRSATRAVTSFDARPMRSRIAAEIDFDPREHGLSAARAADLARVTQFALAGAREALADSGAGPGLDALRTGVALGSALGCAAELSLEYAVASNIGARWLVDPARAVPHLYDYFVPGSLAAEVARDAGAQGPVSFVAGGCTAGLDALGHGAELIREGSADVVLAGASEAPISPVVMACCDTVRITSRRNAEPSSAGRPFDRTRDGFVLGEGAAVLVLEERERARRRGARVYAELSGYASRASAQHMTGLSPDGTELAAAIGAALDEARLDPSAVEYVSAHGSGTRQSDRHETAAIKRALGRHARHVPVSAIASMTGYPLGAVGAFQAAAGALAIEYGTVPPTAHLRVPDPECDLDYVPGTARQQHTSAVLALGSGFGGFQSALVLTRPGTA</sequence>
<dbReference type="InterPro" id="IPR020841">
    <property type="entry name" value="PKS_Beta-ketoAc_synthase_dom"/>
</dbReference>
<dbReference type="RefSeq" id="WP_069924679.1">
    <property type="nucleotide sequence ID" value="NZ_MEHK01000002.1"/>
</dbReference>
<dbReference type="Proteomes" id="UP000095705">
    <property type="component" value="Unassembled WGS sequence"/>
</dbReference>
<evidence type="ECO:0000256" key="1">
    <source>
        <dbReference type="ARBA" id="ARBA00008467"/>
    </source>
</evidence>
<feature type="domain" description="Ketosynthase family 3 (KS3)" evidence="5">
    <location>
        <begin position="1"/>
        <end position="414"/>
    </location>
</feature>
<keyword evidence="7" id="KW-1185">Reference proteome</keyword>
<comment type="similarity">
    <text evidence="1 4">Belongs to the thiolase-like superfamily. Beta-ketoacyl-ACP synthases family.</text>
</comment>
<dbReference type="Gene3D" id="3.40.47.10">
    <property type="match status" value="2"/>
</dbReference>
<dbReference type="GO" id="GO:0005829">
    <property type="term" value="C:cytosol"/>
    <property type="evidence" value="ECO:0007669"/>
    <property type="project" value="TreeGrafter"/>
</dbReference>
<dbReference type="Pfam" id="PF02801">
    <property type="entry name" value="Ketoacyl-synt_C"/>
    <property type="match status" value="1"/>
</dbReference>
<dbReference type="InterPro" id="IPR014031">
    <property type="entry name" value="Ketoacyl_synth_C"/>
</dbReference>
<dbReference type="CDD" id="cd00834">
    <property type="entry name" value="KAS_I_II"/>
    <property type="match status" value="1"/>
</dbReference>
<evidence type="ECO:0000256" key="2">
    <source>
        <dbReference type="ARBA" id="ARBA00022679"/>
    </source>
</evidence>
<dbReference type="SUPFAM" id="SSF53901">
    <property type="entry name" value="Thiolase-like"/>
    <property type="match status" value="2"/>
</dbReference>
<dbReference type="GO" id="GO:0004315">
    <property type="term" value="F:3-oxoacyl-[acyl-carrier-protein] synthase activity"/>
    <property type="evidence" value="ECO:0007669"/>
    <property type="project" value="InterPro"/>
</dbReference>
<dbReference type="AlphaFoldDB" id="A0A1E5P0P8"/>
<evidence type="ECO:0000256" key="3">
    <source>
        <dbReference type="ARBA" id="ARBA00023315"/>
    </source>
</evidence>
<name>A0A1E5P0P8_9ACTN</name>
<dbReference type="InterPro" id="IPR018201">
    <property type="entry name" value="Ketoacyl_synth_AS"/>
</dbReference>
<keyword evidence="2 4" id="KW-0808">Transferase</keyword>
<gene>
    <name evidence="6" type="ORF">BGK67_33260</name>
</gene>
<accession>A0A1E5P0P8</accession>
<dbReference type="EMBL" id="MEHK01000002">
    <property type="protein sequence ID" value="OEJ22635.1"/>
    <property type="molecule type" value="Genomic_DNA"/>
</dbReference>
<comment type="caution">
    <text evidence="6">The sequence shown here is derived from an EMBL/GenBank/DDBJ whole genome shotgun (WGS) entry which is preliminary data.</text>
</comment>
<evidence type="ECO:0000259" key="5">
    <source>
        <dbReference type="PROSITE" id="PS52004"/>
    </source>
</evidence>
<dbReference type="Pfam" id="PF00109">
    <property type="entry name" value="ketoacyl-synt"/>
    <property type="match status" value="1"/>
</dbReference>
<dbReference type="SMART" id="SM00825">
    <property type="entry name" value="PKS_KS"/>
    <property type="match status" value="1"/>
</dbReference>
<dbReference type="PANTHER" id="PTHR11712">
    <property type="entry name" value="POLYKETIDE SYNTHASE-RELATED"/>
    <property type="match status" value="1"/>
</dbReference>
<protein>
    <submittedName>
        <fullName evidence="6">Beta-ACP synthase</fullName>
    </submittedName>
</protein>
<dbReference type="GO" id="GO:0006633">
    <property type="term" value="P:fatty acid biosynthetic process"/>
    <property type="evidence" value="ECO:0007669"/>
    <property type="project" value="InterPro"/>
</dbReference>
<dbReference type="OrthoDB" id="9808669at2"/>
<dbReference type="InterPro" id="IPR000794">
    <property type="entry name" value="Beta-ketoacyl_synthase"/>
</dbReference>
<evidence type="ECO:0000256" key="4">
    <source>
        <dbReference type="RuleBase" id="RU003694"/>
    </source>
</evidence>
<evidence type="ECO:0000313" key="7">
    <source>
        <dbReference type="Proteomes" id="UP000095705"/>
    </source>
</evidence>
<dbReference type="PROSITE" id="PS52004">
    <property type="entry name" value="KS3_2"/>
    <property type="match status" value="1"/>
</dbReference>
<evidence type="ECO:0000313" key="6">
    <source>
        <dbReference type="EMBL" id="OEJ22635.1"/>
    </source>
</evidence>